<organism evidence="1 2">
    <name type="scientific">Rhizoclosmatium globosum</name>
    <dbReference type="NCBI Taxonomy" id="329046"/>
    <lineage>
        <taxon>Eukaryota</taxon>
        <taxon>Fungi</taxon>
        <taxon>Fungi incertae sedis</taxon>
        <taxon>Chytridiomycota</taxon>
        <taxon>Chytridiomycota incertae sedis</taxon>
        <taxon>Chytridiomycetes</taxon>
        <taxon>Chytridiales</taxon>
        <taxon>Chytriomycetaceae</taxon>
        <taxon>Rhizoclosmatium</taxon>
    </lineage>
</organism>
<accession>A0A1Y2C3E2</accession>
<dbReference type="AlphaFoldDB" id="A0A1Y2C3E2"/>
<name>A0A1Y2C3E2_9FUNG</name>
<protein>
    <submittedName>
        <fullName evidence="1">Uncharacterized protein</fullName>
    </submittedName>
</protein>
<keyword evidence="2" id="KW-1185">Reference proteome</keyword>
<gene>
    <name evidence="1" type="ORF">BCR33DRAFT_334691</name>
</gene>
<dbReference type="Proteomes" id="UP000193642">
    <property type="component" value="Unassembled WGS sequence"/>
</dbReference>
<comment type="caution">
    <text evidence="1">The sequence shown here is derived from an EMBL/GenBank/DDBJ whole genome shotgun (WGS) entry which is preliminary data.</text>
</comment>
<dbReference type="EMBL" id="MCGO01000031">
    <property type="protein sequence ID" value="ORY41521.1"/>
    <property type="molecule type" value="Genomic_DNA"/>
</dbReference>
<reference evidence="1 2" key="1">
    <citation type="submission" date="2016-07" db="EMBL/GenBank/DDBJ databases">
        <title>Pervasive Adenine N6-methylation of Active Genes in Fungi.</title>
        <authorList>
            <consortium name="DOE Joint Genome Institute"/>
            <person name="Mondo S.J."/>
            <person name="Dannebaum R.O."/>
            <person name="Kuo R.C."/>
            <person name="Labutti K."/>
            <person name="Haridas S."/>
            <person name="Kuo A."/>
            <person name="Salamov A."/>
            <person name="Ahrendt S.R."/>
            <person name="Lipzen A."/>
            <person name="Sullivan W."/>
            <person name="Andreopoulos W.B."/>
            <person name="Clum A."/>
            <person name="Lindquist E."/>
            <person name="Daum C."/>
            <person name="Ramamoorthy G.K."/>
            <person name="Gryganskyi A."/>
            <person name="Culley D."/>
            <person name="Magnuson J.K."/>
            <person name="James T.Y."/>
            <person name="O'Malley M.A."/>
            <person name="Stajich J.E."/>
            <person name="Spatafora J.W."/>
            <person name="Visel A."/>
            <person name="Grigoriev I.V."/>
        </authorList>
    </citation>
    <scope>NUCLEOTIDE SEQUENCE [LARGE SCALE GENOMIC DNA]</scope>
    <source>
        <strain evidence="1 2">JEL800</strain>
    </source>
</reference>
<evidence type="ECO:0000313" key="1">
    <source>
        <dbReference type="EMBL" id="ORY41521.1"/>
    </source>
</evidence>
<sequence>MLLSDERVITVLSARPEYYENVIGGINVPREFRSSMVEFLIQRRLSHLTLLFGVKTQEKRLFQGVF</sequence>
<evidence type="ECO:0000313" key="2">
    <source>
        <dbReference type="Proteomes" id="UP000193642"/>
    </source>
</evidence>
<proteinExistence type="predicted"/>